<sequence>MNIASFILYCIVVTFTPGPTNIVILSSVQHYGARKAMEYVWGATIAFGLLLAASALLNRVLTGIIPNILGIMQIAGSVYMLYLAYQIYRMGRADATPVQTTSFTSGLLMQFINPKVLLFTLTVIPSYVLPYDTSSSASFLFVLMITVIGFLAFVTWVVCGAVFRRLLQEHHRLINTLMALFMLYSAVMVSGILTWR</sequence>
<protein>
    <submittedName>
        <fullName evidence="7">Lysine transporter LysE</fullName>
    </submittedName>
</protein>
<dbReference type="Proteomes" id="UP000186058">
    <property type="component" value="Unassembled WGS sequence"/>
</dbReference>
<feature type="transmembrane region" description="Helical" evidence="6">
    <location>
        <begin position="175"/>
        <end position="195"/>
    </location>
</feature>
<dbReference type="Pfam" id="PF01810">
    <property type="entry name" value="LysE"/>
    <property type="match status" value="1"/>
</dbReference>
<evidence type="ECO:0000256" key="4">
    <source>
        <dbReference type="ARBA" id="ARBA00022989"/>
    </source>
</evidence>
<comment type="caution">
    <text evidence="7">The sequence shown here is derived from an EMBL/GenBank/DDBJ whole genome shotgun (WGS) entry which is preliminary data.</text>
</comment>
<organism evidence="7 8">
    <name type="scientific">Paenibacillus helianthi</name>
    <dbReference type="NCBI Taxonomy" id="1349432"/>
    <lineage>
        <taxon>Bacteria</taxon>
        <taxon>Bacillati</taxon>
        <taxon>Bacillota</taxon>
        <taxon>Bacilli</taxon>
        <taxon>Bacillales</taxon>
        <taxon>Paenibacillaceae</taxon>
        <taxon>Paenibacillus</taxon>
    </lineage>
</organism>
<reference evidence="7 8" key="1">
    <citation type="submission" date="2016-03" db="EMBL/GenBank/DDBJ databases">
        <authorList>
            <person name="Sant'Anna F.H."/>
            <person name="Ambrosini A."/>
            <person name="Souza R."/>
            <person name="Bach E."/>
            <person name="Fernandes G."/>
            <person name="Balsanelli E."/>
            <person name="Baura V.A."/>
            <person name="Souza E.M."/>
            <person name="Passaglia L."/>
        </authorList>
    </citation>
    <scope>NUCLEOTIDE SEQUENCE [LARGE SCALE GENOMIC DNA]</scope>
    <source>
        <strain evidence="7 8">P26E</strain>
    </source>
</reference>
<evidence type="ECO:0000313" key="7">
    <source>
        <dbReference type="EMBL" id="OKP86020.1"/>
    </source>
</evidence>
<dbReference type="EMBL" id="LVWI01000041">
    <property type="protein sequence ID" value="OKP86020.1"/>
    <property type="molecule type" value="Genomic_DNA"/>
</dbReference>
<keyword evidence="5 6" id="KW-0472">Membrane</keyword>
<evidence type="ECO:0000256" key="1">
    <source>
        <dbReference type="ARBA" id="ARBA00004651"/>
    </source>
</evidence>
<feature type="transmembrane region" description="Helical" evidence="6">
    <location>
        <begin position="39"/>
        <end position="58"/>
    </location>
</feature>
<keyword evidence="4 6" id="KW-1133">Transmembrane helix</keyword>
<keyword evidence="2" id="KW-1003">Cell membrane</keyword>
<feature type="transmembrane region" description="Helical" evidence="6">
    <location>
        <begin position="6"/>
        <end position="27"/>
    </location>
</feature>
<proteinExistence type="predicted"/>
<evidence type="ECO:0000256" key="2">
    <source>
        <dbReference type="ARBA" id="ARBA00022475"/>
    </source>
</evidence>
<gene>
    <name evidence="7" type="ORF">A3844_14805</name>
</gene>
<evidence type="ECO:0000256" key="6">
    <source>
        <dbReference type="SAM" id="Phobius"/>
    </source>
</evidence>
<keyword evidence="3 6" id="KW-0812">Transmembrane</keyword>
<evidence type="ECO:0000313" key="8">
    <source>
        <dbReference type="Proteomes" id="UP000186058"/>
    </source>
</evidence>
<name>A0ABX3EPW9_9BACL</name>
<feature type="transmembrane region" description="Helical" evidence="6">
    <location>
        <begin position="106"/>
        <end position="127"/>
    </location>
</feature>
<dbReference type="PANTHER" id="PTHR30086">
    <property type="entry name" value="ARGININE EXPORTER PROTEIN ARGO"/>
    <property type="match status" value="1"/>
</dbReference>
<evidence type="ECO:0000256" key="5">
    <source>
        <dbReference type="ARBA" id="ARBA00023136"/>
    </source>
</evidence>
<evidence type="ECO:0000256" key="3">
    <source>
        <dbReference type="ARBA" id="ARBA00022692"/>
    </source>
</evidence>
<accession>A0ABX3EPW9</accession>
<dbReference type="RefSeq" id="WP_074107808.1">
    <property type="nucleotide sequence ID" value="NZ_LVWI01000041.1"/>
</dbReference>
<dbReference type="InterPro" id="IPR001123">
    <property type="entry name" value="LeuE-type"/>
</dbReference>
<feature type="transmembrane region" description="Helical" evidence="6">
    <location>
        <begin position="139"/>
        <end position="163"/>
    </location>
</feature>
<keyword evidence="8" id="KW-1185">Reference proteome</keyword>
<comment type="subcellular location">
    <subcellularLocation>
        <location evidence="1">Cell membrane</location>
        <topology evidence="1">Multi-pass membrane protein</topology>
    </subcellularLocation>
</comment>
<feature type="transmembrane region" description="Helical" evidence="6">
    <location>
        <begin position="64"/>
        <end position="85"/>
    </location>
</feature>
<dbReference type="PANTHER" id="PTHR30086:SF20">
    <property type="entry name" value="ARGININE EXPORTER PROTEIN ARGO-RELATED"/>
    <property type="match status" value="1"/>
</dbReference>